<keyword evidence="4" id="KW-0472">Membrane</keyword>
<sequence>MKKRNQITRTSSKITSRRNFLKNSVFCGTFGLVSGSGLSPLLTKNTSPGIANKKLRPILDENWWLIGPPPLKGSHNIPVKIGLNGEIRTYESVDHHIFRADDGYWHLWGCVRHTGWGRILYHWKSKNLTDSPWEDTGEFIRANAAFGESINGWDKEEWIQSPFIVKEKGLYYMFYGGHSTGRNKEGIPARGNSRNESFDTECQICIMTSKDGLKWNRYTFDDGLSRAFSGPGEARDPCLIKIDGLWHLYYTGLEDGDPQKGGMFVRTSRDLLHWSDYQLVHRAHQYGRNWWEIECPHVVYREGYFYLFRTQNYVKAITHVFRSEDPLDFGKGNEAAAQKYVGQIPCAAPEIYQLAGEEYLSSNHDPALGTQMCRLHWETET</sequence>
<dbReference type="Proteomes" id="UP000649799">
    <property type="component" value="Unassembled WGS sequence"/>
</dbReference>
<feature type="transmembrane region" description="Helical" evidence="4">
    <location>
        <begin position="20"/>
        <end position="42"/>
    </location>
</feature>
<accession>A0ABX0H3E2</accession>
<evidence type="ECO:0000313" key="6">
    <source>
        <dbReference type="EMBL" id="NHE56323.1"/>
    </source>
</evidence>
<evidence type="ECO:0000256" key="4">
    <source>
        <dbReference type="SAM" id="Phobius"/>
    </source>
</evidence>
<dbReference type="Gene3D" id="2.115.10.20">
    <property type="entry name" value="Glycosyl hydrolase domain, family 43"/>
    <property type="match status" value="2"/>
</dbReference>
<evidence type="ECO:0000313" key="7">
    <source>
        <dbReference type="Proteomes" id="UP000649799"/>
    </source>
</evidence>
<evidence type="ECO:0000256" key="2">
    <source>
        <dbReference type="ARBA" id="ARBA00022801"/>
    </source>
</evidence>
<dbReference type="Pfam" id="PF00251">
    <property type="entry name" value="Glyco_hydro_32N"/>
    <property type="match status" value="1"/>
</dbReference>
<keyword evidence="4" id="KW-0812">Transmembrane</keyword>
<gene>
    <name evidence="6" type="ORF">G9Q97_05775</name>
</gene>
<protein>
    <recommendedName>
        <fullName evidence="5">Glycosyl hydrolase family 32 N-terminal domain-containing protein</fullName>
    </recommendedName>
</protein>
<evidence type="ECO:0000259" key="5">
    <source>
        <dbReference type="Pfam" id="PF00251"/>
    </source>
</evidence>
<dbReference type="EMBL" id="JAANYN010000002">
    <property type="protein sequence ID" value="NHE56323.1"/>
    <property type="molecule type" value="Genomic_DNA"/>
</dbReference>
<comment type="caution">
    <text evidence="6">The sequence shown here is derived from an EMBL/GenBank/DDBJ whole genome shotgun (WGS) entry which is preliminary data.</text>
</comment>
<keyword evidence="4" id="KW-1133">Transmembrane helix</keyword>
<comment type="similarity">
    <text evidence="1">Belongs to the glycosyl hydrolase 32 family.</text>
</comment>
<dbReference type="InterPro" id="IPR023296">
    <property type="entry name" value="Glyco_hydro_beta-prop_sf"/>
</dbReference>
<evidence type="ECO:0000256" key="1">
    <source>
        <dbReference type="ARBA" id="ARBA00009902"/>
    </source>
</evidence>
<organism evidence="6 7">
    <name type="scientific">Cyclobacterium plantarum</name>
    <dbReference type="NCBI Taxonomy" id="2716263"/>
    <lineage>
        <taxon>Bacteria</taxon>
        <taxon>Pseudomonadati</taxon>
        <taxon>Bacteroidota</taxon>
        <taxon>Cytophagia</taxon>
        <taxon>Cytophagales</taxon>
        <taxon>Cyclobacteriaceae</taxon>
        <taxon>Cyclobacterium</taxon>
    </lineage>
</organism>
<keyword evidence="2" id="KW-0378">Hydrolase</keyword>
<dbReference type="InterPro" id="IPR013148">
    <property type="entry name" value="Glyco_hydro_32_N"/>
</dbReference>
<keyword evidence="3" id="KW-0326">Glycosidase</keyword>
<dbReference type="RefSeq" id="WP_166144039.1">
    <property type="nucleotide sequence ID" value="NZ_JAANYN010000002.1"/>
</dbReference>
<name>A0ABX0H3E2_9BACT</name>
<dbReference type="SUPFAM" id="SSF75005">
    <property type="entry name" value="Arabinanase/levansucrase/invertase"/>
    <property type="match status" value="2"/>
</dbReference>
<keyword evidence="7" id="KW-1185">Reference proteome</keyword>
<evidence type="ECO:0000256" key="3">
    <source>
        <dbReference type="ARBA" id="ARBA00023295"/>
    </source>
</evidence>
<reference evidence="6 7" key="1">
    <citation type="submission" date="2020-03" db="EMBL/GenBank/DDBJ databases">
        <title>Cyclobacterium plantarum sp. nov., a marine bacterium isolated from a coastal-marine wetland.</title>
        <authorList>
            <person name="Sanchez-Porro C."/>
            <person name="Ventosa A."/>
            <person name="Amoozegar M."/>
        </authorList>
    </citation>
    <scope>NUCLEOTIDE SEQUENCE [LARGE SCALE GENOMIC DNA]</scope>
    <source>
        <strain evidence="6 7">GBPx2</strain>
    </source>
</reference>
<proteinExistence type="inferred from homology"/>
<feature type="domain" description="Glycosyl hydrolase family 32 N-terminal" evidence="5">
    <location>
        <begin position="121"/>
        <end position="300"/>
    </location>
</feature>